<protein>
    <submittedName>
        <fullName evidence="7">Aminotransferase class I/II-fold pyridoxal phosphate-dependent enzyme</fullName>
    </submittedName>
</protein>
<keyword evidence="8" id="KW-1185">Reference proteome</keyword>
<dbReference type="InterPro" id="IPR050596">
    <property type="entry name" value="AspAT/PAT-like"/>
</dbReference>
<comment type="caution">
    <text evidence="7">The sequence shown here is derived from an EMBL/GenBank/DDBJ whole genome shotgun (WGS) entry which is preliminary data.</text>
</comment>
<comment type="similarity">
    <text evidence="2">Belongs to the class-I pyridoxal-phosphate-dependent aminotransferase family.</text>
</comment>
<dbReference type="Gene3D" id="3.90.1150.10">
    <property type="entry name" value="Aspartate Aminotransferase, domain 1"/>
    <property type="match status" value="1"/>
</dbReference>
<dbReference type="EMBL" id="BAAAGU010000004">
    <property type="protein sequence ID" value="GAA0633034.1"/>
    <property type="molecule type" value="Genomic_DNA"/>
</dbReference>
<keyword evidence="5" id="KW-0663">Pyridoxal phosphate</keyword>
<evidence type="ECO:0000313" key="7">
    <source>
        <dbReference type="EMBL" id="GAA0633034.1"/>
    </source>
</evidence>
<dbReference type="Proteomes" id="UP001500724">
    <property type="component" value="Unassembled WGS sequence"/>
</dbReference>
<evidence type="ECO:0000256" key="5">
    <source>
        <dbReference type="ARBA" id="ARBA00022898"/>
    </source>
</evidence>
<keyword evidence="4" id="KW-0808">Transferase</keyword>
<name>A0ABP3SCK1_9ACTN</name>
<organism evidence="7 8">
    <name type="scientific">Streptomyces thermocarboxydovorans</name>
    <dbReference type="NCBI Taxonomy" id="59298"/>
    <lineage>
        <taxon>Bacteria</taxon>
        <taxon>Bacillati</taxon>
        <taxon>Actinomycetota</taxon>
        <taxon>Actinomycetes</taxon>
        <taxon>Kitasatosporales</taxon>
        <taxon>Streptomycetaceae</taxon>
        <taxon>Streptomyces</taxon>
    </lineage>
</organism>
<evidence type="ECO:0000256" key="3">
    <source>
        <dbReference type="ARBA" id="ARBA00022576"/>
    </source>
</evidence>
<evidence type="ECO:0000256" key="4">
    <source>
        <dbReference type="ARBA" id="ARBA00022679"/>
    </source>
</evidence>
<dbReference type="InterPro" id="IPR015422">
    <property type="entry name" value="PyrdxlP-dep_Trfase_small"/>
</dbReference>
<evidence type="ECO:0000259" key="6">
    <source>
        <dbReference type="Pfam" id="PF00155"/>
    </source>
</evidence>
<dbReference type="SUPFAM" id="SSF53383">
    <property type="entry name" value="PLP-dependent transferases"/>
    <property type="match status" value="1"/>
</dbReference>
<evidence type="ECO:0000256" key="2">
    <source>
        <dbReference type="ARBA" id="ARBA00007441"/>
    </source>
</evidence>
<keyword evidence="3 7" id="KW-0032">Aminotransferase</keyword>
<dbReference type="RefSeq" id="WP_343997705.1">
    <property type="nucleotide sequence ID" value="NZ_BAAAGU010000004.1"/>
</dbReference>
<dbReference type="InterPro" id="IPR015421">
    <property type="entry name" value="PyrdxlP-dep_Trfase_major"/>
</dbReference>
<dbReference type="Gene3D" id="3.40.640.10">
    <property type="entry name" value="Type I PLP-dependent aspartate aminotransferase-like (Major domain)"/>
    <property type="match status" value="1"/>
</dbReference>
<dbReference type="PANTHER" id="PTHR46383">
    <property type="entry name" value="ASPARTATE AMINOTRANSFERASE"/>
    <property type="match status" value="1"/>
</dbReference>
<reference evidence="8" key="1">
    <citation type="journal article" date="2019" name="Int. J. Syst. Evol. Microbiol.">
        <title>The Global Catalogue of Microorganisms (GCM) 10K type strain sequencing project: providing services to taxonomists for standard genome sequencing and annotation.</title>
        <authorList>
            <consortium name="The Broad Institute Genomics Platform"/>
            <consortium name="The Broad Institute Genome Sequencing Center for Infectious Disease"/>
            <person name="Wu L."/>
            <person name="Ma J."/>
        </authorList>
    </citation>
    <scope>NUCLEOTIDE SEQUENCE [LARGE SCALE GENOMIC DNA]</scope>
    <source>
        <strain evidence="8">JCM 10367</strain>
    </source>
</reference>
<comment type="cofactor">
    <cofactor evidence="1">
        <name>pyridoxal 5'-phosphate</name>
        <dbReference type="ChEBI" id="CHEBI:597326"/>
    </cofactor>
</comment>
<proteinExistence type="inferred from homology"/>
<gene>
    <name evidence="7" type="ORF">GCM10009535_06010</name>
</gene>
<accession>A0ABP3SCK1</accession>
<sequence length="376" mass="40933">MTEVVNLTTMEVDALMDADGGLNLTDGHARLVLTPQQSDIVARIPEMFVEATRRPFSEIELAAHKAFFSAVGQHTAPVGSGRILSCYSSTLATDIVARALPAGTTVAVLHPTFDNIADLMRTRGLQLVPLSEEDLMAQKWPGAPVEAIVVTLPNNPTGLVTPEGHLRSLAEHAARNDQTVIIDASFRGQVRDAQYDTYAVLDAAGCAWITIEDTGKLWPTHELKIGMLAYSERTDLPIEYAFSESLLAASPVVLQLITDLAGDWVNGGYERARELVERNRAVVEETLSPVGLKLADPESQISVARIELPQDGPDSDVLHKEMLARGVHVLPCAPFHWADPEGGLRYIRVSLARPFETVQSAVQTMAEAYRDLTPAR</sequence>
<dbReference type="GO" id="GO:0008483">
    <property type="term" value="F:transaminase activity"/>
    <property type="evidence" value="ECO:0007669"/>
    <property type="project" value="UniProtKB-KW"/>
</dbReference>
<dbReference type="Pfam" id="PF00155">
    <property type="entry name" value="Aminotran_1_2"/>
    <property type="match status" value="1"/>
</dbReference>
<dbReference type="InterPro" id="IPR004839">
    <property type="entry name" value="Aminotransferase_I/II_large"/>
</dbReference>
<evidence type="ECO:0000313" key="8">
    <source>
        <dbReference type="Proteomes" id="UP001500724"/>
    </source>
</evidence>
<evidence type="ECO:0000256" key="1">
    <source>
        <dbReference type="ARBA" id="ARBA00001933"/>
    </source>
</evidence>
<dbReference type="InterPro" id="IPR015424">
    <property type="entry name" value="PyrdxlP-dep_Trfase"/>
</dbReference>
<feature type="domain" description="Aminotransferase class I/classII large" evidence="6">
    <location>
        <begin position="86"/>
        <end position="362"/>
    </location>
</feature>
<dbReference type="PANTHER" id="PTHR46383:SF1">
    <property type="entry name" value="ASPARTATE AMINOTRANSFERASE"/>
    <property type="match status" value="1"/>
</dbReference>